<sequence length="125" mass="14361">MITKINDVPETLVAFKASEEVVADDFKNIVMPEVSKFTEKHDYLNYMLILDTDISNFSIGAWLNDMALGLQELKNWHRVAIVSDNDLIDSATKIFNTVTIGEFKVFKHKDIEEAKKWASQPKIRE</sequence>
<evidence type="ECO:0000313" key="1">
    <source>
        <dbReference type="EMBL" id="SIS89443.1"/>
    </source>
</evidence>
<dbReference type="OrthoDB" id="555504at2"/>
<dbReference type="Pfam" id="PF11964">
    <property type="entry name" value="SpoIIAA-like"/>
    <property type="match status" value="1"/>
</dbReference>
<keyword evidence="2" id="KW-1185">Reference proteome</keyword>
<accession>A0A1N7MTI9</accession>
<dbReference type="InterPro" id="IPR021866">
    <property type="entry name" value="SpoIIAA-like"/>
</dbReference>
<dbReference type="Gene3D" id="3.40.50.10600">
    <property type="entry name" value="SpoIIaa-like domains"/>
    <property type="match status" value="1"/>
</dbReference>
<dbReference type="InterPro" id="IPR036513">
    <property type="entry name" value="STAS_dom_sf"/>
</dbReference>
<gene>
    <name evidence="1" type="ORF">SAMN05421789_11029</name>
</gene>
<dbReference type="AlphaFoldDB" id="A0A1N7MTI9"/>
<dbReference type="STRING" id="713588.SAMN05421789_11029"/>
<evidence type="ECO:0000313" key="2">
    <source>
        <dbReference type="Proteomes" id="UP000185839"/>
    </source>
</evidence>
<dbReference type="RefSeq" id="WP_076387485.1">
    <property type="nucleotide sequence ID" value="NZ_FTOI01000010.1"/>
</dbReference>
<protein>
    <submittedName>
        <fullName evidence="1">SpoIIAA-like</fullName>
    </submittedName>
</protein>
<dbReference type="Proteomes" id="UP000185839">
    <property type="component" value="Unassembled WGS sequence"/>
</dbReference>
<name>A0A1N7MTI9_9FLAO</name>
<dbReference type="InterPro" id="IPR038396">
    <property type="entry name" value="SpoIIAA-like_sf"/>
</dbReference>
<organism evidence="1 2">
    <name type="scientific">Kaistella chaponensis</name>
    <dbReference type="NCBI Taxonomy" id="713588"/>
    <lineage>
        <taxon>Bacteria</taxon>
        <taxon>Pseudomonadati</taxon>
        <taxon>Bacteroidota</taxon>
        <taxon>Flavobacteriia</taxon>
        <taxon>Flavobacteriales</taxon>
        <taxon>Weeksellaceae</taxon>
        <taxon>Chryseobacterium group</taxon>
        <taxon>Kaistella</taxon>
    </lineage>
</organism>
<reference evidence="2" key="1">
    <citation type="submission" date="2017-01" db="EMBL/GenBank/DDBJ databases">
        <authorList>
            <person name="Varghese N."/>
            <person name="Submissions S."/>
        </authorList>
    </citation>
    <scope>NUCLEOTIDE SEQUENCE [LARGE SCALE GENOMIC DNA]</scope>
    <source>
        <strain evidence="2">DSM 23145</strain>
    </source>
</reference>
<dbReference type="SUPFAM" id="SSF52091">
    <property type="entry name" value="SpoIIaa-like"/>
    <property type="match status" value="1"/>
</dbReference>
<proteinExistence type="predicted"/>
<dbReference type="EMBL" id="FTOI01000010">
    <property type="protein sequence ID" value="SIS89443.1"/>
    <property type="molecule type" value="Genomic_DNA"/>
</dbReference>